<protein>
    <submittedName>
        <fullName evidence="6">Uncharacterized protein</fullName>
    </submittedName>
</protein>
<keyword evidence="4" id="KW-0804">Transcription</keyword>
<comment type="caution">
    <text evidence="6">The sequence shown here is derived from an EMBL/GenBank/DDBJ whole genome shotgun (WGS) entry which is preliminary data.</text>
</comment>
<evidence type="ECO:0000256" key="2">
    <source>
        <dbReference type="ARBA" id="ARBA00023015"/>
    </source>
</evidence>
<dbReference type="InterPro" id="IPR051089">
    <property type="entry name" value="prtT"/>
</dbReference>
<dbReference type="Proteomes" id="UP000249363">
    <property type="component" value="Unassembled WGS sequence"/>
</dbReference>
<reference evidence="6 7" key="1">
    <citation type="journal article" date="2017" name="Biotechnol. Biofuels">
        <title>Differential beta-glucosidase expression as a function of carbon source availability in Talaromyces amestolkiae: a genomic and proteomic approach.</title>
        <authorList>
            <person name="de Eugenio L.I."/>
            <person name="Mendez-Liter J.A."/>
            <person name="Nieto-Dominguez M."/>
            <person name="Alonso L."/>
            <person name="Gil-Munoz J."/>
            <person name="Barriuso J."/>
            <person name="Prieto A."/>
            <person name="Martinez M.J."/>
        </authorList>
    </citation>
    <scope>NUCLEOTIDE SEQUENCE [LARGE SCALE GENOMIC DNA]</scope>
    <source>
        <strain evidence="6 7">CIB</strain>
    </source>
</reference>
<dbReference type="GO" id="GO:0000981">
    <property type="term" value="F:DNA-binding transcription factor activity, RNA polymerase II-specific"/>
    <property type="evidence" value="ECO:0007669"/>
    <property type="project" value="TreeGrafter"/>
</dbReference>
<name>A0A364KRX7_TALAM</name>
<dbReference type="OrthoDB" id="4526708at2759"/>
<evidence type="ECO:0000256" key="5">
    <source>
        <dbReference type="ARBA" id="ARBA00023242"/>
    </source>
</evidence>
<comment type="subcellular location">
    <subcellularLocation>
        <location evidence="1">Nucleus</location>
    </subcellularLocation>
</comment>
<keyword evidence="5" id="KW-0539">Nucleus</keyword>
<evidence type="ECO:0000313" key="7">
    <source>
        <dbReference type="Proteomes" id="UP000249363"/>
    </source>
</evidence>
<gene>
    <name evidence="6" type="ORF">BHQ10_002318</name>
</gene>
<dbReference type="GeneID" id="63791535"/>
<accession>A0A364KRX7</accession>
<dbReference type="EMBL" id="MIKG01000003">
    <property type="protein sequence ID" value="RAO66306.1"/>
    <property type="molecule type" value="Genomic_DNA"/>
</dbReference>
<organism evidence="6 7">
    <name type="scientific">Talaromyces amestolkiae</name>
    <dbReference type="NCBI Taxonomy" id="1196081"/>
    <lineage>
        <taxon>Eukaryota</taxon>
        <taxon>Fungi</taxon>
        <taxon>Dikarya</taxon>
        <taxon>Ascomycota</taxon>
        <taxon>Pezizomycotina</taxon>
        <taxon>Eurotiomycetes</taxon>
        <taxon>Eurotiomycetidae</taxon>
        <taxon>Eurotiales</taxon>
        <taxon>Trichocomaceae</taxon>
        <taxon>Talaromyces</taxon>
        <taxon>Talaromyces sect. Talaromyces</taxon>
    </lineage>
</organism>
<keyword evidence="3" id="KW-0238">DNA-binding</keyword>
<sequence>MAMLMDLGLHRASGIRGTTGLPLHYLRTFYSEPEVPRQRTLEERRAYIGCYHLLTTIALCNREMSVLKYTKYTDECLVTLGEMKEHPSDEYIVYLLRLHRIGEKIRRTLWDDPIDIAWGLAAPVGMCVRYLETELRQFMELIPIDLAQNTLLRSYVNTLEISLYGIALSDNFNDGDYGEYQLTRFNILRSCLIATKALLNQISDLPLEVRICTPSTCWSQFGQAVVVLSKLSLMENELWKGIYEQYALDFPQEIDRIAEKFSKLDSWTQGVDSRLFITEAYLKLGSRLKLMKETHEKIRVTQVERARDLTEENFGLDLGDLLPMPMLDLLDGEFWQQVL</sequence>
<evidence type="ECO:0000256" key="3">
    <source>
        <dbReference type="ARBA" id="ARBA00023125"/>
    </source>
</evidence>
<keyword evidence="2" id="KW-0805">Transcription regulation</keyword>
<evidence type="ECO:0000256" key="1">
    <source>
        <dbReference type="ARBA" id="ARBA00004123"/>
    </source>
</evidence>
<proteinExistence type="predicted"/>
<dbReference type="STRING" id="1196081.A0A364KRX7"/>
<keyword evidence="7" id="KW-1185">Reference proteome</keyword>
<dbReference type="PANTHER" id="PTHR31845">
    <property type="entry name" value="FINGER DOMAIN PROTEIN, PUTATIVE-RELATED"/>
    <property type="match status" value="1"/>
</dbReference>
<evidence type="ECO:0000313" key="6">
    <source>
        <dbReference type="EMBL" id="RAO66306.1"/>
    </source>
</evidence>
<dbReference type="PANTHER" id="PTHR31845:SF10">
    <property type="entry name" value="ZN(II)2CYS6 TRANSCRIPTION FACTOR (EUROFUNG)"/>
    <property type="match status" value="1"/>
</dbReference>
<dbReference type="GO" id="GO:0005634">
    <property type="term" value="C:nucleus"/>
    <property type="evidence" value="ECO:0007669"/>
    <property type="project" value="UniProtKB-SubCell"/>
</dbReference>
<dbReference type="AlphaFoldDB" id="A0A364KRX7"/>
<dbReference type="GO" id="GO:0000976">
    <property type="term" value="F:transcription cis-regulatory region binding"/>
    <property type="evidence" value="ECO:0007669"/>
    <property type="project" value="TreeGrafter"/>
</dbReference>
<dbReference type="RefSeq" id="XP_040730823.1">
    <property type="nucleotide sequence ID" value="XM_040874451.1"/>
</dbReference>
<evidence type="ECO:0000256" key="4">
    <source>
        <dbReference type="ARBA" id="ARBA00023163"/>
    </source>
</evidence>